<comment type="caution">
    <text evidence="1">The sequence shown here is derived from an EMBL/GenBank/DDBJ whole genome shotgun (WGS) entry which is preliminary data.</text>
</comment>
<dbReference type="Proteomes" id="UP001607303">
    <property type="component" value="Unassembled WGS sequence"/>
</dbReference>
<sequence>MSLPGNEFKGVLRGSNKKTVYSTMRLSIEGISFCVGFIPYSRTILLTIGLVRFSVLVLVGSIQTFQSPIFVSTRLGSTWLSSTQIGSALLENMKSRVVGRRLGEIGSTEAKVKILLAVSGGSRGDVLLERTADYIHFRGLSGGPLGEKRGSLCPAGPIFQGKLVEKPCTVYFVKRNVRSQGLINQDLHYKLTRERGSAYAIAFWGVQSSGR</sequence>
<evidence type="ECO:0000313" key="1">
    <source>
        <dbReference type="EMBL" id="KAL2741338.1"/>
    </source>
</evidence>
<reference evidence="1 2" key="1">
    <citation type="journal article" date="2024" name="Ann. Entomol. Soc. Am.">
        <title>Genomic analyses of the southern and eastern yellowjacket wasps (Hymenoptera: Vespidae) reveal evolutionary signatures of social life.</title>
        <authorList>
            <person name="Catto M.A."/>
            <person name="Caine P.B."/>
            <person name="Orr S.E."/>
            <person name="Hunt B.G."/>
            <person name="Goodisman M.A.D."/>
        </authorList>
    </citation>
    <scope>NUCLEOTIDE SEQUENCE [LARGE SCALE GENOMIC DNA]</scope>
    <source>
        <strain evidence="1">232</strain>
        <tissue evidence="1">Head and thorax</tissue>
    </source>
</reference>
<dbReference type="EMBL" id="JAYRBN010000059">
    <property type="protein sequence ID" value="KAL2741338.1"/>
    <property type="molecule type" value="Genomic_DNA"/>
</dbReference>
<organism evidence="1 2">
    <name type="scientific">Vespula maculifrons</name>
    <name type="common">Eastern yellow jacket</name>
    <name type="synonym">Wasp</name>
    <dbReference type="NCBI Taxonomy" id="7453"/>
    <lineage>
        <taxon>Eukaryota</taxon>
        <taxon>Metazoa</taxon>
        <taxon>Ecdysozoa</taxon>
        <taxon>Arthropoda</taxon>
        <taxon>Hexapoda</taxon>
        <taxon>Insecta</taxon>
        <taxon>Pterygota</taxon>
        <taxon>Neoptera</taxon>
        <taxon>Endopterygota</taxon>
        <taxon>Hymenoptera</taxon>
        <taxon>Apocrita</taxon>
        <taxon>Aculeata</taxon>
        <taxon>Vespoidea</taxon>
        <taxon>Vespidae</taxon>
        <taxon>Vespinae</taxon>
        <taxon>Vespula</taxon>
    </lineage>
</organism>
<gene>
    <name evidence="1" type="ORF">V1477_010399</name>
</gene>
<proteinExistence type="predicted"/>
<keyword evidence="2" id="KW-1185">Reference proteome</keyword>
<name>A0ABD2C8G1_VESMC</name>
<evidence type="ECO:0000313" key="2">
    <source>
        <dbReference type="Proteomes" id="UP001607303"/>
    </source>
</evidence>
<dbReference type="AlphaFoldDB" id="A0ABD2C8G1"/>
<protein>
    <submittedName>
        <fullName evidence="1">Uncharacterized protein</fullName>
    </submittedName>
</protein>
<accession>A0ABD2C8G1</accession>